<name>A0A6A6TRZ2_9PLEO</name>
<feature type="compositionally biased region" description="Basic and acidic residues" evidence="1">
    <location>
        <begin position="419"/>
        <end position="431"/>
    </location>
</feature>
<dbReference type="EMBL" id="MU004292">
    <property type="protein sequence ID" value="KAF2661713.1"/>
    <property type="molecule type" value="Genomic_DNA"/>
</dbReference>
<dbReference type="AlphaFoldDB" id="A0A6A6TRZ2"/>
<feature type="compositionally biased region" description="Pro residues" evidence="1">
    <location>
        <begin position="85"/>
        <end position="101"/>
    </location>
</feature>
<proteinExistence type="predicted"/>
<evidence type="ECO:0000313" key="3">
    <source>
        <dbReference type="Proteomes" id="UP000799324"/>
    </source>
</evidence>
<organism evidence="2 3">
    <name type="scientific">Lophiostoma macrostomum CBS 122681</name>
    <dbReference type="NCBI Taxonomy" id="1314788"/>
    <lineage>
        <taxon>Eukaryota</taxon>
        <taxon>Fungi</taxon>
        <taxon>Dikarya</taxon>
        <taxon>Ascomycota</taxon>
        <taxon>Pezizomycotina</taxon>
        <taxon>Dothideomycetes</taxon>
        <taxon>Pleosporomycetidae</taxon>
        <taxon>Pleosporales</taxon>
        <taxon>Lophiostomataceae</taxon>
        <taxon>Lophiostoma</taxon>
    </lineage>
</organism>
<dbReference type="OrthoDB" id="3798794at2759"/>
<evidence type="ECO:0000313" key="2">
    <source>
        <dbReference type="EMBL" id="KAF2661713.1"/>
    </source>
</evidence>
<keyword evidence="3" id="KW-1185">Reference proteome</keyword>
<dbReference type="Proteomes" id="UP000799324">
    <property type="component" value="Unassembled WGS sequence"/>
</dbReference>
<accession>A0A6A6TRZ2</accession>
<feature type="region of interest" description="Disordered" evidence="1">
    <location>
        <begin position="63"/>
        <end position="134"/>
    </location>
</feature>
<feature type="region of interest" description="Disordered" evidence="1">
    <location>
        <begin position="416"/>
        <end position="448"/>
    </location>
</feature>
<gene>
    <name evidence="2" type="ORF">K491DRAFT_383710</name>
</gene>
<sequence length="477" mass="51485">MARYGTRSIANLKGTNQHLNAEEAIEAIAKAAADVAQAPTPPTHTAMKKVIKPATVRKVSKLHVAAQSSNDASAAPHKPSEPSKQSPPKPAAPAAPFPEPTAPKGSSEPSKTPSASPQPPTQMPSEQGGYHLNLSNPAEYDRFLHGIRTKYPMISKIASLEMHLNASKHDEATDDRLAVALRFFAPNCDGTNDHNLRYIKLVFQGAVVFQRFSYSLASPAASSDVTTSLHKLLKEKNGLSAAARKELAYKIHATEKSVCKALLALRGVPRIVVEARAPARVELGLAKLLRGVTSLPLSAPPQQAQDLFDKFEKGLSRPGDFWSRPYVEQDPKTVYPTKQYAAKPAPKGKQTKVLVDEKTALVGHFLGKSEKDIKIGAIAAAKTSDRKACGVKRERFEEDVPVAGGAGKRLKIAATGAKKGRETANAKEKQKQKQSQGSGEAMTDMTRILVQKQKEDEDYLGLLTGRGNVVQFGFKTK</sequence>
<protein>
    <submittedName>
        <fullName evidence="2">Uncharacterized protein</fullName>
    </submittedName>
</protein>
<evidence type="ECO:0000256" key="1">
    <source>
        <dbReference type="SAM" id="MobiDB-lite"/>
    </source>
</evidence>
<reference evidence="2" key="1">
    <citation type="journal article" date="2020" name="Stud. Mycol.">
        <title>101 Dothideomycetes genomes: a test case for predicting lifestyles and emergence of pathogens.</title>
        <authorList>
            <person name="Haridas S."/>
            <person name="Albert R."/>
            <person name="Binder M."/>
            <person name="Bloem J."/>
            <person name="Labutti K."/>
            <person name="Salamov A."/>
            <person name="Andreopoulos B."/>
            <person name="Baker S."/>
            <person name="Barry K."/>
            <person name="Bills G."/>
            <person name="Bluhm B."/>
            <person name="Cannon C."/>
            <person name="Castanera R."/>
            <person name="Culley D."/>
            <person name="Daum C."/>
            <person name="Ezra D."/>
            <person name="Gonzalez J."/>
            <person name="Henrissat B."/>
            <person name="Kuo A."/>
            <person name="Liang C."/>
            <person name="Lipzen A."/>
            <person name="Lutzoni F."/>
            <person name="Magnuson J."/>
            <person name="Mondo S."/>
            <person name="Nolan M."/>
            <person name="Ohm R."/>
            <person name="Pangilinan J."/>
            <person name="Park H.-J."/>
            <person name="Ramirez L."/>
            <person name="Alfaro M."/>
            <person name="Sun H."/>
            <person name="Tritt A."/>
            <person name="Yoshinaga Y."/>
            <person name="Zwiers L.-H."/>
            <person name="Turgeon B."/>
            <person name="Goodwin S."/>
            <person name="Spatafora J."/>
            <person name="Crous P."/>
            <person name="Grigoriev I."/>
        </authorList>
    </citation>
    <scope>NUCLEOTIDE SEQUENCE</scope>
    <source>
        <strain evidence="2">CBS 122681</strain>
    </source>
</reference>